<evidence type="ECO:0000313" key="11">
    <source>
        <dbReference type="EMBL" id="KAK0507281.1"/>
    </source>
</evidence>
<comment type="function">
    <text evidence="9">Mediates the uptake of pyruvate into mitochondria.</text>
</comment>
<organism evidence="11 12">
    <name type="scientific">Cladonia borealis</name>
    <dbReference type="NCBI Taxonomy" id="184061"/>
    <lineage>
        <taxon>Eukaryota</taxon>
        <taxon>Fungi</taxon>
        <taxon>Dikarya</taxon>
        <taxon>Ascomycota</taxon>
        <taxon>Pezizomycotina</taxon>
        <taxon>Lecanoromycetes</taxon>
        <taxon>OSLEUM clade</taxon>
        <taxon>Lecanoromycetidae</taxon>
        <taxon>Lecanorales</taxon>
        <taxon>Lecanorineae</taxon>
        <taxon>Cladoniaceae</taxon>
        <taxon>Cladonia</taxon>
    </lineage>
</organism>
<accession>A0AA39U3Y6</accession>
<evidence type="ECO:0000256" key="3">
    <source>
        <dbReference type="ARBA" id="ARBA00022448"/>
    </source>
</evidence>
<keyword evidence="5 9" id="KW-0999">Mitochondrion inner membrane</keyword>
<keyword evidence="3 9" id="KW-0813">Transport</keyword>
<evidence type="ECO:0000256" key="9">
    <source>
        <dbReference type="RuleBase" id="RU363100"/>
    </source>
</evidence>
<evidence type="ECO:0000256" key="2">
    <source>
        <dbReference type="ARBA" id="ARBA00006416"/>
    </source>
</evidence>
<feature type="region of interest" description="Disordered" evidence="10">
    <location>
        <begin position="156"/>
        <end position="175"/>
    </location>
</feature>
<dbReference type="GO" id="GO:0005743">
    <property type="term" value="C:mitochondrial inner membrane"/>
    <property type="evidence" value="ECO:0007669"/>
    <property type="project" value="UniProtKB-SubCell"/>
</dbReference>
<dbReference type="GO" id="GO:0006850">
    <property type="term" value="P:pyruvate import into mitochondria"/>
    <property type="evidence" value="ECO:0007669"/>
    <property type="project" value="InterPro"/>
</dbReference>
<sequence length="175" mass="19123">MSSSRIGLRFLQSSRFTRAYLKKPIGRRYQTADATAAAPPSQGAFARMWNSPIGVKTVHFWAPVMKWGLALAGASDFTRPAESLSLSQNLALMATGAIWTRWCFVIRPKNLLLAAVNFFLMCVGATQVSRIYLYQRSIEGKTPEQIAEEDAKNLAGTAEGVAKDPEGAARKAGVR</sequence>
<keyword evidence="7 9" id="KW-0496">Mitochondrion</keyword>
<comment type="subcellular location">
    <subcellularLocation>
        <location evidence="1 9">Mitochondrion inner membrane</location>
        <topology evidence="1 9">Multi-pass membrane protein</topology>
    </subcellularLocation>
</comment>
<evidence type="ECO:0000256" key="8">
    <source>
        <dbReference type="ARBA" id="ARBA00023136"/>
    </source>
</evidence>
<evidence type="ECO:0000256" key="5">
    <source>
        <dbReference type="ARBA" id="ARBA00022792"/>
    </source>
</evidence>
<keyword evidence="12" id="KW-1185">Reference proteome</keyword>
<evidence type="ECO:0000313" key="12">
    <source>
        <dbReference type="Proteomes" id="UP001166286"/>
    </source>
</evidence>
<proteinExistence type="inferred from homology"/>
<name>A0AA39U3Y6_9LECA</name>
<gene>
    <name evidence="11" type="ORF">JMJ35_010319</name>
</gene>
<keyword evidence="8" id="KW-0472">Membrane</keyword>
<dbReference type="Proteomes" id="UP001166286">
    <property type="component" value="Unassembled WGS sequence"/>
</dbReference>
<dbReference type="EMBL" id="JAFEKC020000024">
    <property type="protein sequence ID" value="KAK0507281.1"/>
    <property type="molecule type" value="Genomic_DNA"/>
</dbReference>
<keyword evidence="4" id="KW-0812">Transmembrane</keyword>
<dbReference type="Pfam" id="PF03650">
    <property type="entry name" value="MPC"/>
    <property type="match status" value="1"/>
</dbReference>
<evidence type="ECO:0000256" key="4">
    <source>
        <dbReference type="ARBA" id="ARBA00022692"/>
    </source>
</evidence>
<comment type="caution">
    <text evidence="11">The sequence shown here is derived from an EMBL/GenBank/DDBJ whole genome shotgun (WGS) entry which is preliminary data.</text>
</comment>
<evidence type="ECO:0000256" key="6">
    <source>
        <dbReference type="ARBA" id="ARBA00022989"/>
    </source>
</evidence>
<protein>
    <recommendedName>
        <fullName evidence="9">Mitochondrial pyruvate carrier</fullName>
    </recommendedName>
</protein>
<comment type="similarity">
    <text evidence="2 9">Belongs to the mitochondrial pyruvate carrier (MPC) (TC 2.A.105) family.</text>
</comment>
<keyword evidence="6" id="KW-1133">Transmembrane helix</keyword>
<dbReference type="InterPro" id="IPR005336">
    <property type="entry name" value="MPC"/>
</dbReference>
<dbReference type="AlphaFoldDB" id="A0AA39U3Y6"/>
<reference evidence="11" key="1">
    <citation type="submission" date="2023-03" db="EMBL/GenBank/DDBJ databases">
        <title>Complete genome of Cladonia borealis.</title>
        <authorList>
            <person name="Park H."/>
        </authorList>
    </citation>
    <scope>NUCLEOTIDE SEQUENCE</scope>
    <source>
        <strain evidence="11">ANT050790</strain>
    </source>
</reference>
<dbReference type="PANTHER" id="PTHR14154">
    <property type="entry name" value="UPF0041 BRAIN PROTEIN 44-RELATED"/>
    <property type="match status" value="1"/>
</dbReference>
<evidence type="ECO:0000256" key="10">
    <source>
        <dbReference type="SAM" id="MobiDB-lite"/>
    </source>
</evidence>
<evidence type="ECO:0000256" key="1">
    <source>
        <dbReference type="ARBA" id="ARBA00004448"/>
    </source>
</evidence>
<evidence type="ECO:0000256" key="7">
    <source>
        <dbReference type="ARBA" id="ARBA00023128"/>
    </source>
</evidence>